<gene>
    <name evidence="1" type="ORF">MPNT_50096</name>
</gene>
<evidence type="ECO:0000313" key="1">
    <source>
        <dbReference type="EMBL" id="CAF0702502.1"/>
    </source>
</evidence>
<organism evidence="1 2">
    <name type="scientific">Candidatus Methylacidithermus pantelleriae</name>
    <dbReference type="NCBI Taxonomy" id="2744239"/>
    <lineage>
        <taxon>Bacteria</taxon>
        <taxon>Pseudomonadati</taxon>
        <taxon>Verrucomicrobiota</taxon>
        <taxon>Methylacidiphilae</taxon>
        <taxon>Methylacidiphilales</taxon>
        <taxon>Methylacidiphilaceae</taxon>
        <taxon>Candidatus Methylacidithermus</taxon>
    </lineage>
</organism>
<keyword evidence="2" id="KW-1185">Reference proteome</keyword>
<accession>A0A8J2FT40</accession>
<comment type="caution">
    <text evidence="1">The sequence shown here is derived from an EMBL/GenBank/DDBJ whole genome shotgun (WGS) entry which is preliminary data.</text>
</comment>
<protein>
    <submittedName>
        <fullName evidence="1">Uncharacterized protein</fullName>
    </submittedName>
</protein>
<dbReference type="EMBL" id="CAJNOB010000045">
    <property type="protein sequence ID" value="CAF0702502.1"/>
    <property type="molecule type" value="Genomic_DNA"/>
</dbReference>
<proteinExistence type="predicted"/>
<dbReference type="AlphaFoldDB" id="A0A8J2FT40"/>
<evidence type="ECO:0000313" key="2">
    <source>
        <dbReference type="Proteomes" id="UP000663859"/>
    </source>
</evidence>
<reference evidence="1" key="1">
    <citation type="submission" date="2021-02" db="EMBL/GenBank/DDBJ databases">
        <authorList>
            <person name="Cremers G."/>
            <person name="Picone N."/>
        </authorList>
    </citation>
    <scope>NUCLEOTIDE SEQUENCE</scope>
    <source>
        <strain evidence="1">PQ17</strain>
    </source>
</reference>
<name>A0A8J2FT40_9BACT</name>
<sequence length="66" mass="7543">MGKSIRMRFECVGQAADNLFTHRPETLFSNSLSFHYKGQKTQGREARVRIGFKQAPLQKSLWGRGS</sequence>
<dbReference type="Proteomes" id="UP000663859">
    <property type="component" value="Unassembled WGS sequence"/>
</dbReference>